<organism evidence="2">
    <name type="scientific">marine metagenome</name>
    <dbReference type="NCBI Taxonomy" id="408172"/>
    <lineage>
        <taxon>unclassified sequences</taxon>
        <taxon>metagenomes</taxon>
        <taxon>ecological metagenomes</taxon>
    </lineage>
</organism>
<evidence type="ECO:0000313" key="2">
    <source>
        <dbReference type="EMBL" id="SVD37242.1"/>
    </source>
</evidence>
<name>A0A382USQ6_9ZZZZ</name>
<evidence type="ECO:0000259" key="1">
    <source>
        <dbReference type="Pfam" id="PF13477"/>
    </source>
</evidence>
<dbReference type="AlphaFoldDB" id="A0A382USQ6"/>
<dbReference type="InterPro" id="IPR028098">
    <property type="entry name" value="Glyco_trans_4-like_N"/>
</dbReference>
<dbReference type="SUPFAM" id="SSF53756">
    <property type="entry name" value="UDP-Glycosyltransferase/glycogen phosphorylase"/>
    <property type="match status" value="1"/>
</dbReference>
<sequence length="257" mass="29900">MNAYIQRLPMNKRSICFVYNTSQYLYKFRLELMESLLKYGYSVYAIAPVDRYSAKFQMHNIKFISIVVDRRGYNIFKDIKLVWSLTNIYRKISPLIVHHFTIKPVLYGSLAGRLAKIPKIINSITGLGYTFINSSWSKWLICKLYYISQKSDKIQLIFQNPDDRDFFLDKNIIRTNQSNLILSSGVNLEKFKCSNYQSNSASYQCTFLFLSRILYDKGIVELVEAIKMVFKSNEHVKLIIAGDVDLGNPGPVSKDWM</sequence>
<dbReference type="EMBL" id="UINC01146486">
    <property type="protein sequence ID" value="SVD37242.1"/>
    <property type="molecule type" value="Genomic_DNA"/>
</dbReference>
<gene>
    <name evidence="2" type="ORF">METZ01_LOCUS390096</name>
</gene>
<protein>
    <recommendedName>
        <fullName evidence="1">Glycosyltransferase subfamily 4-like N-terminal domain-containing protein</fullName>
    </recommendedName>
</protein>
<feature type="non-terminal residue" evidence="2">
    <location>
        <position position="257"/>
    </location>
</feature>
<reference evidence="2" key="1">
    <citation type="submission" date="2018-05" db="EMBL/GenBank/DDBJ databases">
        <authorList>
            <person name="Lanie J.A."/>
            <person name="Ng W.-L."/>
            <person name="Kazmierczak K.M."/>
            <person name="Andrzejewski T.M."/>
            <person name="Davidsen T.M."/>
            <person name="Wayne K.J."/>
            <person name="Tettelin H."/>
            <person name="Glass J.I."/>
            <person name="Rusch D."/>
            <person name="Podicherti R."/>
            <person name="Tsui H.-C.T."/>
            <person name="Winkler M.E."/>
        </authorList>
    </citation>
    <scope>NUCLEOTIDE SEQUENCE</scope>
</reference>
<dbReference type="Pfam" id="PF13477">
    <property type="entry name" value="Glyco_trans_4_2"/>
    <property type="match status" value="1"/>
</dbReference>
<feature type="domain" description="Glycosyltransferase subfamily 4-like N-terminal" evidence="1">
    <location>
        <begin position="15"/>
        <end position="139"/>
    </location>
</feature>
<accession>A0A382USQ6</accession>
<proteinExistence type="predicted"/>
<dbReference type="Gene3D" id="3.40.50.2000">
    <property type="entry name" value="Glycogen Phosphorylase B"/>
    <property type="match status" value="2"/>
</dbReference>